<feature type="region of interest" description="Disordered" evidence="8">
    <location>
        <begin position="129"/>
        <end position="228"/>
    </location>
</feature>
<comment type="caution">
    <text evidence="11">The sequence shown here is derived from an EMBL/GenBank/DDBJ whole genome shotgun (WGS) entry which is preliminary data.</text>
</comment>
<evidence type="ECO:0000313" key="12">
    <source>
        <dbReference type="Proteomes" id="UP000623269"/>
    </source>
</evidence>
<evidence type="ECO:0000256" key="7">
    <source>
        <dbReference type="RuleBase" id="RU000489"/>
    </source>
</evidence>
<protein>
    <recommendedName>
        <fullName evidence="3">chitinase</fullName>
        <ecNumber evidence="3">3.2.1.14</ecNumber>
    </recommendedName>
</protein>
<dbReference type="Gene3D" id="2.60.40.10">
    <property type="entry name" value="Immunoglobulins"/>
    <property type="match status" value="1"/>
</dbReference>
<dbReference type="AlphaFoldDB" id="A0A8J7HC33"/>
<dbReference type="PANTHER" id="PTHR11177:SF317">
    <property type="entry name" value="CHITINASE 12-RELATED"/>
    <property type="match status" value="1"/>
</dbReference>
<comment type="catalytic activity">
    <reaction evidence="1">
        <text>Random endo-hydrolysis of N-acetyl-beta-D-glucosaminide (1-&gt;4)-beta-linkages in chitin and chitodextrins.</text>
        <dbReference type="EC" id="3.2.1.14"/>
    </reaction>
</comment>
<dbReference type="EC" id="3.2.1.14" evidence="3"/>
<dbReference type="SMART" id="SM00060">
    <property type="entry name" value="FN3"/>
    <property type="match status" value="1"/>
</dbReference>
<keyword evidence="6 7" id="KW-0326">Glycosidase</keyword>
<keyword evidence="5" id="KW-0146">Chitin degradation</keyword>
<dbReference type="InterPro" id="IPR011583">
    <property type="entry name" value="Chitinase_II/V-like_cat"/>
</dbReference>
<dbReference type="RefSeq" id="WP_197660818.1">
    <property type="nucleotide sequence ID" value="NZ_JAEAGR010000005.1"/>
</dbReference>
<dbReference type="CDD" id="cd00063">
    <property type="entry name" value="FN3"/>
    <property type="match status" value="1"/>
</dbReference>
<feature type="compositionally biased region" description="Pro residues" evidence="8">
    <location>
        <begin position="136"/>
        <end position="228"/>
    </location>
</feature>
<dbReference type="InterPro" id="IPR003961">
    <property type="entry name" value="FN3_dom"/>
</dbReference>
<dbReference type="Proteomes" id="UP000623269">
    <property type="component" value="Unassembled WGS sequence"/>
</dbReference>
<dbReference type="SUPFAM" id="SSF54556">
    <property type="entry name" value="Chitinase insertion domain"/>
    <property type="match status" value="1"/>
</dbReference>
<dbReference type="InterPro" id="IPR001223">
    <property type="entry name" value="Glyco_hydro18_cat"/>
</dbReference>
<evidence type="ECO:0000259" key="10">
    <source>
        <dbReference type="PROSITE" id="PS51910"/>
    </source>
</evidence>
<sequence length="579" mass="63570">MMRLKLKKRGLIAKILLFVIIFSGLSGSTVLAARPNRGEKKPPTAPSNLTATNITDTLISLQWDASYDNKGVSSYHIYQNNNHIGSTTFTTYNAINLKSNSTYTFYVEAIDAAGNLSNPSNYVTVTTLGKSIPESTPTPEPPQAPTPTPKPTQAPTPTPEPTQAPTPTPEPTQAPTPTPEPTQAPTPTPEPTQAPTPTPEPTQAPTPTPKPTQAPTPIPTPTPTPLPAPAKKVVGYYGAWAAYSGFTPDKIDVSKLTHINYAFANIGADYKITLGYPEIDLDNISKLNALKLKNPSLKTMIAVGGWSWSGRFSDVALTEESRTIFADSCVNFIVKHGFDGVDIDWEYPVAGGLATNTRRPEDKQNFTLLMQKLREKLDVRGAIDGKDYILTFAGAAGSWYVNNIELNKLHQYVDFANIMTYDIHGSWEPYTDFNAPLYINNDVSPQFKWSVDASINIWLNAGFTKDKIIMGVPFYGYIYKSVSNQNDGLYQTYSGSASINYANIAANYLNAPGFVRYYHQESMVPWLFDGSTFITYDDEQSIGLKAEYINTKGLGGAMIWELSQDPNRVLLNALYNGLK</sequence>
<dbReference type="InterPro" id="IPR050314">
    <property type="entry name" value="Glycosyl_Hydrlase_18"/>
</dbReference>
<dbReference type="InterPro" id="IPR029070">
    <property type="entry name" value="Chitinase_insertion_sf"/>
</dbReference>
<dbReference type="Pfam" id="PF00704">
    <property type="entry name" value="Glyco_hydro_18"/>
    <property type="match status" value="1"/>
</dbReference>
<evidence type="ECO:0000256" key="5">
    <source>
        <dbReference type="ARBA" id="ARBA00023024"/>
    </source>
</evidence>
<dbReference type="Pfam" id="PF00041">
    <property type="entry name" value="fn3"/>
    <property type="match status" value="1"/>
</dbReference>
<comment type="similarity">
    <text evidence="2">Belongs to the glycosyl hydrolase 18 family. Chitinase class II subfamily.</text>
</comment>
<evidence type="ECO:0000256" key="3">
    <source>
        <dbReference type="ARBA" id="ARBA00012729"/>
    </source>
</evidence>
<evidence type="ECO:0000256" key="4">
    <source>
        <dbReference type="ARBA" id="ARBA00022801"/>
    </source>
</evidence>
<organism evidence="11 12">
    <name type="scientific">Mobilitalea sibirica</name>
    <dbReference type="NCBI Taxonomy" id="1462919"/>
    <lineage>
        <taxon>Bacteria</taxon>
        <taxon>Bacillati</taxon>
        <taxon>Bacillota</taxon>
        <taxon>Clostridia</taxon>
        <taxon>Lachnospirales</taxon>
        <taxon>Lachnospiraceae</taxon>
        <taxon>Mobilitalea</taxon>
    </lineage>
</organism>
<keyword evidence="5" id="KW-0624">Polysaccharide degradation</keyword>
<reference evidence="11" key="1">
    <citation type="submission" date="2020-12" db="EMBL/GenBank/DDBJ databases">
        <title>M. sibirica DSM 26468T genome.</title>
        <authorList>
            <person name="Thieme N."/>
            <person name="Rettenmaier R."/>
            <person name="Zverlov V."/>
            <person name="Liebl W."/>
        </authorList>
    </citation>
    <scope>NUCLEOTIDE SEQUENCE</scope>
    <source>
        <strain evidence="11">DSM 26468</strain>
    </source>
</reference>
<evidence type="ECO:0000256" key="8">
    <source>
        <dbReference type="SAM" id="MobiDB-lite"/>
    </source>
</evidence>
<evidence type="ECO:0000256" key="2">
    <source>
        <dbReference type="ARBA" id="ARBA00009121"/>
    </source>
</evidence>
<dbReference type="InterPro" id="IPR017853">
    <property type="entry name" value="GH"/>
</dbReference>
<dbReference type="PROSITE" id="PS51910">
    <property type="entry name" value="GH18_2"/>
    <property type="match status" value="1"/>
</dbReference>
<dbReference type="SUPFAM" id="SSF49265">
    <property type="entry name" value="Fibronectin type III"/>
    <property type="match status" value="1"/>
</dbReference>
<dbReference type="InterPro" id="IPR001579">
    <property type="entry name" value="Glyco_hydro_18_chit_AS"/>
</dbReference>
<keyword evidence="12" id="KW-1185">Reference proteome</keyword>
<dbReference type="GO" id="GO:0006032">
    <property type="term" value="P:chitin catabolic process"/>
    <property type="evidence" value="ECO:0007669"/>
    <property type="project" value="UniProtKB-KW"/>
</dbReference>
<dbReference type="InterPro" id="IPR036116">
    <property type="entry name" value="FN3_sf"/>
</dbReference>
<dbReference type="EMBL" id="JAEAGR010000005">
    <property type="protein sequence ID" value="MBH1940597.1"/>
    <property type="molecule type" value="Genomic_DNA"/>
</dbReference>
<dbReference type="GO" id="GO:0008843">
    <property type="term" value="F:endochitinase activity"/>
    <property type="evidence" value="ECO:0007669"/>
    <property type="project" value="UniProtKB-EC"/>
</dbReference>
<dbReference type="SUPFAM" id="SSF51445">
    <property type="entry name" value="(Trans)glycosidases"/>
    <property type="match status" value="1"/>
</dbReference>
<keyword evidence="5" id="KW-0119">Carbohydrate metabolism</keyword>
<accession>A0A8J7HC33</accession>
<evidence type="ECO:0000256" key="6">
    <source>
        <dbReference type="ARBA" id="ARBA00023295"/>
    </source>
</evidence>
<dbReference type="Gene3D" id="3.20.20.80">
    <property type="entry name" value="Glycosidases"/>
    <property type="match status" value="1"/>
</dbReference>
<proteinExistence type="inferred from homology"/>
<dbReference type="InterPro" id="IPR013783">
    <property type="entry name" value="Ig-like_fold"/>
</dbReference>
<keyword evidence="4 7" id="KW-0378">Hydrolase</keyword>
<evidence type="ECO:0000313" key="11">
    <source>
        <dbReference type="EMBL" id="MBH1940597.1"/>
    </source>
</evidence>
<dbReference type="PROSITE" id="PS01095">
    <property type="entry name" value="GH18_1"/>
    <property type="match status" value="1"/>
</dbReference>
<dbReference type="GO" id="GO:0005975">
    <property type="term" value="P:carbohydrate metabolic process"/>
    <property type="evidence" value="ECO:0007669"/>
    <property type="project" value="InterPro"/>
</dbReference>
<dbReference type="Gene3D" id="3.10.50.10">
    <property type="match status" value="1"/>
</dbReference>
<dbReference type="PROSITE" id="PS50853">
    <property type="entry name" value="FN3"/>
    <property type="match status" value="1"/>
</dbReference>
<gene>
    <name evidence="11" type="ORF">I5677_06825</name>
</gene>
<evidence type="ECO:0000259" key="9">
    <source>
        <dbReference type="PROSITE" id="PS50853"/>
    </source>
</evidence>
<dbReference type="SMART" id="SM00636">
    <property type="entry name" value="Glyco_18"/>
    <property type="match status" value="1"/>
</dbReference>
<dbReference type="CDD" id="cd06548">
    <property type="entry name" value="GH18_chitinase"/>
    <property type="match status" value="1"/>
</dbReference>
<dbReference type="PANTHER" id="PTHR11177">
    <property type="entry name" value="CHITINASE"/>
    <property type="match status" value="1"/>
</dbReference>
<dbReference type="GO" id="GO:0008061">
    <property type="term" value="F:chitin binding"/>
    <property type="evidence" value="ECO:0007669"/>
    <property type="project" value="InterPro"/>
</dbReference>
<name>A0A8J7HC33_9FIRM</name>
<feature type="domain" description="Fibronectin type-III" evidence="9">
    <location>
        <begin position="45"/>
        <end position="130"/>
    </location>
</feature>
<feature type="domain" description="GH18" evidence="10">
    <location>
        <begin position="231"/>
        <end position="579"/>
    </location>
</feature>
<evidence type="ECO:0000256" key="1">
    <source>
        <dbReference type="ARBA" id="ARBA00000822"/>
    </source>
</evidence>